<evidence type="ECO:0000256" key="2">
    <source>
        <dbReference type="ARBA" id="ARBA00023242"/>
    </source>
</evidence>
<evidence type="ECO:0000256" key="3">
    <source>
        <dbReference type="SAM" id="MobiDB-lite"/>
    </source>
</evidence>
<sequence>MPPFFDHVQLHRAVDSQAVLVLEAMAANDNLRSLRRFERDDPPPYASSTESEEFDEMHLFPPPRGGSLAEELQAILEPPLNDQELDMIAYTLGKSVHPAKPYHTEAKYEEYRLGKATSGLPSSLMFQRLNGARRQGVIIRHGLKRRWQKLGVWNPAWGFAGRKMQPADDFRRWTWPWQPDGASDDLDRAAQIGSELVARALRLRRNLRRGEHAPVLPRSRIRQHTTTSQAEAFLISRPWFIFKLEVAEERERFRRIDLPDRERYQYDPVKQVVTWWKERGDWRDDFGSWVTAWKWRHESPSPEPEDLTPVRNMKDSPLEAAAEMDLTPSEIDELETIDLPRSEQPEGFWVIVDGDLPPFFPGQCHDQIAEAEKRYKERLERLEKARAEEEPEPENDPVTESIHERCRLHGGLFGELKRAENEEACPGEHKDALAERQEDVSELEQDATCPRPRKRRCLRQRQPQGGLNAAQDQEQLLDPPPPRRSTRIAAIQRPAEPVPSQAAPNKRRRATAAPKAAAPAARPTPSERHHARTRPVPARAPPKEETETSPRRGRGRPRKERGPSMPSAVEKKPTRTRTAARTGSGGATGTDGPGAPRRRGRPRKNN</sequence>
<dbReference type="GO" id="GO:0006355">
    <property type="term" value="P:regulation of DNA-templated transcription"/>
    <property type="evidence" value="ECO:0007669"/>
    <property type="project" value="InterPro"/>
</dbReference>
<evidence type="ECO:0000313" key="5">
    <source>
        <dbReference type="Proteomes" id="UP000557566"/>
    </source>
</evidence>
<dbReference type="AlphaFoldDB" id="A0A8H4V7H7"/>
<dbReference type="PROSITE" id="PS00354">
    <property type="entry name" value="HMGI_Y"/>
    <property type="match status" value="1"/>
</dbReference>
<evidence type="ECO:0008006" key="6">
    <source>
        <dbReference type="Google" id="ProtNLM"/>
    </source>
</evidence>
<comment type="subcellular location">
    <subcellularLocation>
        <location evidence="1">Nucleus</location>
    </subcellularLocation>
</comment>
<dbReference type="PRINTS" id="PR00929">
    <property type="entry name" value="ATHOOK"/>
</dbReference>
<comment type="caution">
    <text evidence="4">The sequence shown here is derived from an EMBL/GenBank/DDBJ whole genome shotgun (WGS) entry which is preliminary data.</text>
</comment>
<dbReference type="OrthoDB" id="4869601at2759"/>
<organism evidence="4 5">
    <name type="scientific">Ophiocordyceps sinensis</name>
    <dbReference type="NCBI Taxonomy" id="72228"/>
    <lineage>
        <taxon>Eukaryota</taxon>
        <taxon>Fungi</taxon>
        <taxon>Dikarya</taxon>
        <taxon>Ascomycota</taxon>
        <taxon>Pezizomycotina</taxon>
        <taxon>Sordariomycetes</taxon>
        <taxon>Hypocreomycetidae</taxon>
        <taxon>Hypocreales</taxon>
        <taxon>Ophiocordycipitaceae</taxon>
        <taxon>Ophiocordyceps</taxon>
    </lineage>
</organism>
<feature type="compositionally biased region" description="Basic and acidic residues" evidence="3">
    <location>
        <begin position="423"/>
        <end position="439"/>
    </location>
</feature>
<feature type="region of interest" description="Disordered" evidence="3">
    <location>
        <begin position="423"/>
        <end position="606"/>
    </location>
</feature>
<proteinExistence type="predicted"/>
<gene>
    <name evidence="4" type="ORF">G6O67_002650</name>
</gene>
<keyword evidence="2" id="KW-0539">Nucleus</keyword>
<evidence type="ECO:0000256" key="1">
    <source>
        <dbReference type="ARBA" id="ARBA00004123"/>
    </source>
</evidence>
<accession>A0A8H4V7H7</accession>
<dbReference type="GO" id="GO:0005634">
    <property type="term" value="C:nucleus"/>
    <property type="evidence" value="ECO:0007669"/>
    <property type="project" value="UniProtKB-SubCell"/>
</dbReference>
<dbReference type="EMBL" id="JAAVMX010000003">
    <property type="protein sequence ID" value="KAF4510784.1"/>
    <property type="molecule type" value="Genomic_DNA"/>
</dbReference>
<feature type="compositionally biased region" description="Gly residues" evidence="3">
    <location>
        <begin position="583"/>
        <end position="592"/>
    </location>
</feature>
<evidence type="ECO:0000313" key="4">
    <source>
        <dbReference type="EMBL" id="KAF4510784.1"/>
    </source>
</evidence>
<dbReference type="InterPro" id="IPR017956">
    <property type="entry name" value="AT_hook_DNA-bd_motif"/>
</dbReference>
<feature type="compositionally biased region" description="Basic and acidic residues" evidence="3">
    <location>
        <begin position="541"/>
        <end position="550"/>
    </location>
</feature>
<feature type="compositionally biased region" description="Low complexity" evidence="3">
    <location>
        <begin position="511"/>
        <end position="524"/>
    </location>
</feature>
<name>A0A8H4V7H7_9HYPO</name>
<dbReference type="Proteomes" id="UP000557566">
    <property type="component" value="Unassembled WGS sequence"/>
</dbReference>
<protein>
    <recommendedName>
        <fullName evidence="6">AT hook-like protein</fullName>
    </recommendedName>
</protein>
<reference evidence="4 5" key="1">
    <citation type="journal article" date="2020" name="Genome Biol. Evol.">
        <title>A new high-quality draft genome assembly of the Chinese cordyceps Ophiocordyceps sinensis.</title>
        <authorList>
            <person name="Shu R."/>
            <person name="Zhang J."/>
            <person name="Meng Q."/>
            <person name="Zhang H."/>
            <person name="Zhou G."/>
            <person name="Li M."/>
            <person name="Wu P."/>
            <person name="Zhao Y."/>
            <person name="Chen C."/>
            <person name="Qin Q."/>
        </authorList>
    </citation>
    <scope>NUCLEOTIDE SEQUENCE [LARGE SCALE GENOMIC DNA]</scope>
    <source>
        <strain evidence="4 5">IOZ07</strain>
    </source>
</reference>
<feature type="compositionally biased region" description="Basic residues" evidence="3">
    <location>
        <begin position="596"/>
        <end position="606"/>
    </location>
</feature>
<dbReference type="GO" id="GO:0003677">
    <property type="term" value="F:DNA binding"/>
    <property type="evidence" value="ECO:0007669"/>
    <property type="project" value="InterPro"/>
</dbReference>
<dbReference type="InterPro" id="IPR000637">
    <property type="entry name" value="HMGI/Y_DNA-bd_CS"/>
</dbReference>
<feature type="region of interest" description="Disordered" evidence="3">
    <location>
        <begin position="35"/>
        <end position="54"/>
    </location>
</feature>
<keyword evidence="5" id="KW-1185">Reference proteome</keyword>